<dbReference type="Proteomes" id="UP000623129">
    <property type="component" value="Unassembled WGS sequence"/>
</dbReference>
<keyword evidence="2" id="KW-1185">Reference proteome</keyword>
<protein>
    <submittedName>
        <fullName evidence="1">Uncharacterized protein</fullName>
    </submittedName>
</protein>
<dbReference type="PANTHER" id="PTHR33696:SF3">
    <property type="entry name" value="FLZ-TYPE DOMAIN-CONTAINING PROTEIN"/>
    <property type="match status" value="1"/>
</dbReference>
<sequence>MSKHKISSSPQEVPFSWENLPGISKITPQMEDNQKPVSLYRATKLRPPPNCSQHVDLKSMAHGLYIPLPPCRFQPNPTPNRKGVTRPEEDPFLAAFIECTKPVKEDAGIPVKVEKKAVKRNNTWSRFEGLRLGLGFSCKSSCSVREGNLVKLSKLPEQDHQVEFEW</sequence>
<dbReference type="PANTHER" id="PTHR33696">
    <property type="entry name" value="T22J18.15-RELATED"/>
    <property type="match status" value="1"/>
</dbReference>
<proteinExistence type="predicted"/>
<organism evidence="1 2">
    <name type="scientific">Carex littledalei</name>
    <dbReference type="NCBI Taxonomy" id="544730"/>
    <lineage>
        <taxon>Eukaryota</taxon>
        <taxon>Viridiplantae</taxon>
        <taxon>Streptophyta</taxon>
        <taxon>Embryophyta</taxon>
        <taxon>Tracheophyta</taxon>
        <taxon>Spermatophyta</taxon>
        <taxon>Magnoliopsida</taxon>
        <taxon>Liliopsida</taxon>
        <taxon>Poales</taxon>
        <taxon>Cyperaceae</taxon>
        <taxon>Cyperoideae</taxon>
        <taxon>Cariceae</taxon>
        <taxon>Carex</taxon>
        <taxon>Carex subgen. Euthyceras</taxon>
    </lineage>
</organism>
<dbReference type="EMBL" id="SWLB01000010">
    <property type="protein sequence ID" value="KAF3333768.1"/>
    <property type="molecule type" value="Genomic_DNA"/>
</dbReference>
<dbReference type="OrthoDB" id="745459at2759"/>
<gene>
    <name evidence="1" type="ORF">FCM35_KLT01459</name>
</gene>
<name>A0A833R5R3_9POAL</name>
<comment type="caution">
    <text evidence="1">The sequence shown here is derived from an EMBL/GenBank/DDBJ whole genome shotgun (WGS) entry which is preliminary data.</text>
</comment>
<reference evidence="1" key="1">
    <citation type="submission" date="2020-01" db="EMBL/GenBank/DDBJ databases">
        <title>Genome sequence of Kobresia littledalei, the first chromosome-level genome in the family Cyperaceae.</title>
        <authorList>
            <person name="Qu G."/>
        </authorList>
    </citation>
    <scope>NUCLEOTIDE SEQUENCE</scope>
    <source>
        <strain evidence="1">C.B.Clarke</strain>
        <tissue evidence="1">Leaf</tissue>
    </source>
</reference>
<accession>A0A833R5R3</accession>
<dbReference type="AlphaFoldDB" id="A0A833R5R3"/>
<evidence type="ECO:0000313" key="1">
    <source>
        <dbReference type="EMBL" id="KAF3333768.1"/>
    </source>
</evidence>
<evidence type="ECO:0000313" key="2">
    <source>
        <dbReference type="Proteomes" id="UP000623129"/>
    </source>
</evidence>